<sequence>MLVKSIAAFAALTFAASVAAEPAPYKPSNMRMSTRDMFGVVRRAETPGYTPGQASCNAGATCQEACGAEYTACASTDQQVHCFNPTTEICCPDKSGNSCDIGYYCTADKKGETFCCPDGMDLAACAKSYEVEGGLVSQVAPKETSTSSTSTSTTSSSTSSSSSTTTTTTTTTPAPAPPTTTTTTTESSTTSTTVEEEETSIEDEETTTSIFSAGPSYVPSASYIPSNTTSISVVVPPSPSQSKIQEGAGSIAGPATALVLVAAGLAAALL</sequence>
<accession>A0AAN6Z9V0</accession>
<evidence type="ECO:0000256" key="2">
    <source>
        <dbReference type="SAM" id="SignalP"/>
    </source>
</evidence>
<evidence type="ECO:0008006" key="5">
    <source>
        <dbReference type="Google" id="ProtNLM"/>
    </source>
</evidence>
<keyword evidence="2" id="KW-0732">Signal</keyword>
<reference evidence="3" key="1">
    <citation type="journal article" date="2023" name="Mol. Phylogenet. Evol.">
        <title>Genome-scale phylogeny and comparative genomics of the fungal order Sordariales.</title>
        <authorList>
            <person name="Hensen N."/>
            <person name="Bonometti L."/>
            <person name="Westerberg I."/>
            <person name="Brannstrom I.O."/>
            <person name="Guillou S."/>
            <person name="Cros-Aarteil S."/>
            <person name="Calhoun S."/>
            <person name="Haridas S."/>
            <person name="Kuo A."/>
            <person name="Mondo S."/>
            <person name="Pangilinan J."/>
            <person name="Riley R."/>
            <person name="LaButti K."/>
            <person name="Andreopoulos B."/>
            <person name="Lipzen A."/>
            <person name="Chen C."/>
            <person name="Yan M."/>
            <person name="Daum C."/>
            <person name="Ng V."/>
            <person name="Clum A."/>
            <person name="Steindorff A."/>
            <person name="Ohm R.A."/>
            <person name="Martin F."/>
            <person name="Silar P."/>
            <person name="Natvig D.O."/>
            <person name="Lalanne C."/>
            <person name="Gautier V."/>
            <person name="Ament-Velasquez S.L."/>
            <person name="Kruys A."/>
            <person name="Hutchinson M.I."/>
            <person name="Powell A.J."/>
            <person name="Barry K."/>
            <person name="Miller A.N."/>
            <person name="Grigoriev I.V."/>
            <person name="Debuchy R."/>
            <person name="Gladieux P."/>
            <person name="Hiltunen Thoren M."/>
            <person name="Johannesson H."/>
        </authorList>
    </citation>
    <scope>NUCLEOTIDE SEQUENCE</scope>
    <source>
        <strain evidence="3">CBS 123565</strain>
    </source>
</reference>
<evidence type="ECO:0000313" key="3">
    <source>
        <dbReference type="EMBL" id="KAK4130191.1"/>
    </source>
</evidence>
<feature type="compositionally biased region" description="Low complexity" evidence="1">
    <location>
        <begin position="143"/>
        <end position="193"/>
    </location>
</feature>
<reference evidence="3" key="2">
    <citation type="submission" date="2023-05" db="EMBL/GenBank/DDBJ databases">
        <authorList>
            <consortium name="Lawrence Berkeley National Laboratory"/>
            <person name="Steindorff A."/>
            <person name="Hensen N."/>
            <person name="Bonometti L."/>
            <person name="Westerberg I."/>
            <person name="Brannstrom I.O."/>
            <person name="Guillou S."/>
            <person name="Cros-Aarteil S."/>
            <person name="Calhoun S."/>
            <person name="Haridas S."/>
            <person name="Kuo A."/>
            <person name="Mondo S."/>
            <person name="Pangilinan J."/>
            <person name="Riley R."/>
            <person name="Labutti K."/>
            <person name="Andreopoulos B."/>
            <person name="Lipzen A."/>
            <person name="Chen C."/>
            <person name="Yanf M."/>
            <person name="Daum C."/>
            <person name="Ng V."/>
            <person name="Clum A."/>
            <person name="Ohm R."/>
            <person name="Martin F."/>
            <person name="Silar P."/>
            <person name="Natvig D."/>
            <person name="Lalanne C."/>
            <person name="Gautier V."/>
            <person name="Ament-Velasquez S.L."/>
            <person name="Kruys A."/>
            <person name="Hutchinson M.I."/>
            <person name="Powell A.J."/>
            <person name="Barry K."/>
            <person name="Miller A.N."/>
            <person name="Grigoriev I.V."/>
            <person name="Debuchy R."/>
            <person name="Gladieux P."/>
            <person name="Thoren M.H."/>
            <person name="Johannesson H."/>
        </authorList>
    </citation>
    <scope>NUCLEOTIDE SEQUENCE</scope>
    <source>
        <strain evidence="3">CBS 123565</strain>
    </source>
</reference>
<feature type="chain" id="PRO_5042844030" description="Prp 4 CRoW domain-containing protein" evidence="2">
    <location>
        <begin position="21"/>
        <end position="270"/>
    </location>
</feature>
<organism evidence="3 4">
    <name type="scientific">Trichocladium antarcticum</name>
    <dbReference type="NCBI Taxonomy" id="1450529"/>
    <lineage>
        <taxon>Eukaryota</taxon>
        <taxon>Fungi</taxon>
        <taxon>Dikarya</taxon>
        <taxon>Ascomycota</taxon>
        <taxon>Pezizomycotina</taxon>
        <taxon>Sordariomycetes</taxon>
        <taxon>Sordariomycetidae</taxon>
        <taxon>Sordariales</taxon>
        <taxon>Chaetomiaceae</taxon>
        <taxon>Trichocladium</taxon>
    </lineage>
</organism>
<evidence type="ECO:0000313" key="4">
    <source>
        <dbReference type="Proteomes" id="UP001304895"/>
    </source>
</evidence>
<dbReference type="AlphaFoldDB" id="A0AAN6Z9V0"/>
<feature type="signal peptide" evidence="2">
    <location>
        <begin position="1"/>
        <end position="20"/>
    </location>
</feature>
<feature type="compositionally biased region" description="Acidic residues" evidence="1">
    <location>
        <begin position="194"/>
        <end position="206"/>
    </location>
</feature>
<dbReference type="EMBL" id="MU853441">
    <property type="protein sequence ID" value="KAK4130191.1"/>
    <property type="molecule type" value="Genomic_DNA"/>
</dbReference>
<name>A0AAN6Z9V0_9PEZI</name>
<gene>
    <name evidence="3" type="ORF">BT67DRAFT_452607</name>
</gene>
<evidence type="ECO:0000256" key="1">
    <source>
        <dbReference type="SAM" id="MobiDB-lite"/>
    </source>
</evidence>
<comment type="caution">
    <text evidence="3">The sequence shown here is derived from an EMBL/GenBank/DDBJ whole genome shotgun (WGS) entry which is preliminary data.</text>
</comment>
<proteinExistence type="predicted"/>
<keyword evidence="4" id="KW-1185">Reference proteome</keyword>
<protein>
    <recommendedName>
        <fullName evidence="5">Prp 4 CRoW domain-containing protein</fullName>
    </recommendedName>
</protein>
<dbReference type="Proteomes" id="UP001304895">
    <property type="component" value="Unassembled WGS sequence"/>
</dbReference>
<feature type="region of interest" description="Disordered" evidence="1">
    <location>
        <begin position="138"/>
        <end position="213"/>
    </location>
</feature>